<evidence type="ECO:0000313" key="2">
    <source>
        <dbReference type="EMBL" id="MBM6662188.1"/>
    </source>
</evidence>
<dbReference type="Pfam" id="PF11551">
    <property type="entry name" value="Omp28"/>
    <property type="match status" value="1"/>
</dbReference>
<feature type="signal peptide" evidence="1">
    <location>
        <begin position="1"/>
        <end position="21"/>
    </location>
</feature>
<comment type="caution">
    <text evidence="2">The sequence shown here is derived from an EMBL/GenBank/DDBJ whole genome shotgun (WGS) entry which is preliminary data.</text>
</comment>
<dbReference type="EMBL" id="JACJJL010000017">
    <property type="protein sequence ID" value="MBM6662188.1"/>
    <property type="molecule type" value="Genomic_DNA"/>
</dbReference>
<dbReference type="RefSeq" id="WP_205110397.1">
    <property type="nucleotide sequence ID" value="NZ_JACJJL010000017.1"/>
</dbReference>
<keyword evidence="1" id="KW-0732">Signal</keyword>
<accession>A0A938WNP7</accession>
<reference evidence="2 3" key="1">
    <citation type="journal article" date="2021" name="Sci. Rep.">
        <title>The distribution of antibiotic resistance genes in chicken gut microbiota commensals.</title>
        <authorList>
            <person name="Juricova H."/>
            <person name="Matiasovicova J."/>
            <person name="Kubasova T."/>
            <person name="Cejkova D."/>
            <person name="Rychlik I."/>
        </authorList>
    </citation>
    <scope>NUCLEOTIDE SEQUENCE [LARGE SCALE GENOMIC DNA]</scope>
    <source>
        <strain evidence="2 3">An819</strain>
    </source>
</reference>
<keyword evidence="3" id="KW-1185">Reference proteome</keyword>
<dbReference type="InterPro" id="IPR021615">
    <property type="entry name" value="Omp28"/>
</dbReference>
<dbReference type="AlphaFoldDB" id="A0A938WNP7"/>
<evidence type="ECO:0000313" key="3">
    <source>
        <dbReference type="Proteomes" id="UP000764045"/>
    </source>
</evidence>
<sequence>MKRVLRYLLIGFIMFPVCASAQTRIGYTNGDFNRTDGVRLSSGTTQSAAIKIPASKLAKLAGAKVTGIRSVFGTRSLDNVKFFVKADLDGESLYEQQLSGFSTQWRDYDLTTPFELTGERDLYFGFEITCSEAYSPLAFDRCYTEPGCIYGYLADGWADLSSSSYGNLNMQLLVEGVPSFTDATVRMFNADGYYKAGQEYSFQGQLFNFGTEPITSFEVTSSVTGGQENSNTVSGVNIGPGEVYNFDLTSITSDSEGYKDVSVTVGSVNGADDELADDNTRSGKMYFYPADMKRSYLVETFTGQQCSNCAEGHAVLEEALEESGESFVQLSYHSGYSPDDFTMLEDYFYQQFFGVTGAPSFMVNRYANPNINPLTPVFSLMSPTTVTKAYILENVRAQSEQQPYVGVDINTSYDEATRQLTGTVTVKAYRTPEVSNPSLIVGIMQDSIVAFQMPSSSGLGGANYVHRHAFRGGLNGLFGEKMNITEGEEVVKEISYTLPESITSTYDNATSIPTDLKNMHIVAIVANYESGDVTDCVVLNCAEAKFGSSSTAAAIGGVTAADGAKPVARLTGTADALRAEGNFDCLYIYNVGGRMVRKCSAGDTFALTPGVYVTRAVKDGQTATAKAVVAR</sequence>
<dbReference type="InterPro" id="IPR013783">
    <property type="entry name" value="Ig-like_fold"/>
</dbReference>
<protein>
    <submittedName>
        <fullName evidence="2">Omp28-related outer membrane protein</fullName>
    </submittedName>
</protein>
<evidence type="ECO:0000256" key="1">
    <source>
        <dbReference type="SAM" id="SignalP"/>
    </source>
</evidence>
<gene>
    <name evidence="2" type="ORF">H6B30_10575</name>
</gene>
<dbReference type="Proteomes" id="UP000764045">
    <property type="component" value="Unassembled WGS sequence"/>
</dbReference>
<proteinExistence type="predicted"/>
<name>A0A938WNP7_9BACT</name>
<organism evidence="2 3">
    <name type="scientific">Marseilla massiliensis</name>
    <dbReference type="NCBI Taxonomy" id="1841864"/>
    <lineage>
        <taxon>Bacteria</taxon>
        <taxon>Pseudomonadati</taxon>
        <taxon>Bacteroidota</taxon>
        <taxon>Bacteroidia</taxon>
        <taxon>Bacteroidales</taxon>
        <taxon>Prevotellaceae</taxon>
        <taxon>Marseilla</taxon>
    </lineage>
</organism>
<dbReference type="Gene3D" id="2.60.40.10">
    <property type="entry name" value="Immunoglobulins"/>
    <property type="match status" value="2"/>
</dbReference>
<feature type="chain" id="PRO_5038142042" evidence="1">
    <location>
        <begin position="22"/>
        <end position="631"/>
    </location>
</feature>